<gene>
    <name evidence="12" type="ORF">HG536_0E00370</name>
</gene>
<accession>A0A7G3ZHZ1</accession>
<evidence type="ECO:0000313" key="12">
    <source>
        <dbReference type="EMBL" id="QLL33127.1"/>
    </source>
</evidence>
<comment type="subcellular location">
    <subcellularLocation>
        <location evidence="2">Mitochondrion</location>
    </subcellularLocation>
</comment>
<organism evidence="12 13">
    <name type="scientific">Torulaspora globosa</name>
    <dbReference type="NCBI Taxonomy" id="48254"/>
    <lineage>
        <taxon>Eukaryota</taxon>
        <taxon>Fungi</taxon>
        <taxon>Dikarya</taxon>
        <taxon>Ascomycota</taxon>
        <taxon>Saccharomycotina</taxon>
        <taxon>Saccharomycetes</taxon>
        <taxon>Saccharomycetales</taxon>
        <taxon>Saccharomycetaceae</taxon>
        <taxon>Torulaspora</taxon>
    </lineage>
</organism>
<dbReference type="SUPFAM" id="SSF53383">
    <property type="entry name" value="PLP-dependent transferases"/>
    <property type="match status" value="1"/>
</dbReference>
<dbReference type="GO" id="GO:0042802">
    <property type="term" value="F:identical protein binding"/>
    <property type="evidence" value="ECO:0007669"/>
    <property type="project" value="TreeGrafter"/>
</dbReference>
<sequence length="423" mass="46192">MLKRYLSSTSAKSLASALDEKVYQVTTYARPDDLCITRGQNAKLYDDINGREYIDFTAGIAVTALGHSNPEVADIMHKQALKLVHSSNLYYNKECLDLSSKLVEKTKKFGGQFDASKVFLCNSGTEANEAALKFAKKHGITINPKKQGIIAFQNSFHGRTMGALSVTSNPKYRTPFGDLIPHVTFLNLNDELTKFNDYISSNRDKLAGLIVEPVQGEGGIFPVPADKLIGLKKICSENEVAVIYDEIQCGLGRTGKLWAHAALPKEAHPDIFTSAKALGNGFPIAATIVNDKINNALQVGDHGTTYGGNPLGSAVSKYVVDVIADEKFLSQVEAKGEIFKTRLRELQKRFPEQIKDVRGRGLIIGAEFAEPPTEVIKRARELGLLVITAGKSTARFVPALTIEDSVIEEGLEIFAKAVEAVYK</sequence>
<dbReference type="InterPro" id="IPR050103">
    <property type="entry name" value="Class-III_PLP-dep_AT"/>
</dbReference>
<evidence type="ECO:0000256" key="9">
    <source>
        <dbReference type="ARBA" id="ARBA00022679"/>
    </source>
</evidence>
<dbReference type="NCBIfam" id="TIGR00707">
    <property type="entry name" value="argD"/>
    <property type="match status" value="1"/>
</dbReference>
<dbReference type="GO" id="GO:0005759">
    <property type="term" value="C:mitochondrial matrix"/>
    <property type="evidence" value="ECO:0007669"/>
    <property type="project" value="TreeGrafter"/>
</dbReference>
<evidence type="ECO:0000256" key="4">
    <source>
        <dbReference type="ARBA" id="ARBA00008954"/>
    </source>
</evidence>
<dbReference type="InterPro" id="IPR015422">
    <property type="entry name" value="PyrdxlP-dep_Trfase_small"/>
</dbReference>
<evidence type="ECO:0000256" key="6">
    <source>
        <dbReference type="ARBA" id="ARBA00021753"/>
    </source>
</evidence>
<dbReference type="UniPathway" id="UPA00068">
    <property type="reaction ID" value="UER00109"/>
</dbReference>
<comment type="pathway">
    <text evidence="3">Amino-acid biosynthesis; L-arginine biosynthesis; N(2)-acetyl-L-ornithine from L-glutamate: step 4/4.</text>
</comment>
<dbReference type="AlphaFoldDB" id="A0A7G3ZHZ1"/>
<dbReference type="HAMAP" id="MF_01107">
    <property type="entry name" value="ArgD_aminotrans_3"/>
    <property type="match status" value="1"/>
</dbReference>
<dbReference type="PIRSF" id="PIRSF000521">
    <property type="entry name" value="Transaminase_4ab_Lys_Orn"/>
    <property type="match status" value="1"/>
</dbReference>
<evidence type="ECO:0000256" key="3">
    <source>
        <dbReference type="ARBA" id="ARBA00005024"/>
    </source>
</evidence>
<protein>
    <recommendedName>
        <fullName evidence="6">Acetylornithine aminotransferase, mitochondrial</fullName>
        <ecNumber evidence="5">2.6.1.11</ecNumber>
    </recommendedName>
</protein>
<dbReference type="GO" id="GO:0003992">
    <property type="term" value="F:N2-acetyl-L-ornithine:2-oxoglutarate 5-aminotransferase activity"/>
    <property type="evidence" value="ECO:0007669"/>
    <property type="project" value="UniProtKB-EC"/>
</dbReference>
<comment type="similarity">
    <text evidence="4 11">Belongs to the class-III pyridoxal-phosphate-dependent aminotransferase family.</text>
</comment>
<dbReference type="Proteomes" id="UP000515788">
    <property type="component" value="Chromosome 5"/>
</dbReference>
<dbReference type="InterPro" id="IPR015421">
    <property type="entry name" value="PyrdxlP-dep_Trfase_major"/>
</dbReference>
<evidence type="ECO:0000256" key="11">
    <source>
        <dbReference type="RuleBase" id="RU003560"/>
    </source>
</evidence>
<dbReference type="InterPro" id="IPR015424">
    <property type="entry name" value="PyrdxlP-dep_Trfase"/>
</dbReference>
<dbReference type="OrthoDB" id="5419315at2759"/>
<dbReference type="InterPro" id="IPR049704">
    <property type="entry name" value="Aminotrans_3_PPA_site"/>
</dbReference>
<evidence type="ECO:0000256" key="1">
    <source>
        <dbReference type="ARBA" id="ARBA00001933"/>
    </source>
</evidence>
<dbReference type="PANTHER" id="PTHR11986:SF79">
    <property type="entry name" value="ACETYLORNITHINE AMINOTRANSFERASE, MITOCHONDRIAL"/>
    <property type="match status" value="1"/>
</dbReference>
<dbReference type="PROSITE" id="PS00600">
    <property type="entry name" value="AA_TRANSFER_CLASS_3"/>
    <property type="match status" value="1"/>
</dbReference>
<evidence type="ECO:0000256" key="5">
    <source>
        <dbReference type="ARBA" id="ARBA00012919"/>
    </source>
</evidence>
<reference evidence="12 13" key="1">
    <citation type="submission" date="2020-06" db="EMBL/GenBank/DDBJ databases">
        <title>The yeast mating-type switching endonuclease HO is a domesticated member of an unorthodox homing genetic element family.</title>
        <authorList>
            <person name="Coughlan A.Y."/>
            <person name="Lombardi L."/>
            <person name="Braun-Galleani S."/>
            <person name="Martos A.R."/>
            <person name="Galeote V."/>
            <person name="Bigey F."/>
            <person name="Dequin S."/>
            <person name="Byrne K.P."/>
            <person name="Wolfe K.H."/>
        </authorList>
    </citation>
    <scope>NUCLEOTIDE SEQUENCE [LARGE SCALE GENOMIC DNA]</scope>
    <source>
        <strain evidence="12 13">CBS764</strain>
    </source>
</reference>
<keyword evidence="8" id="KW-0028">Amino-acid biosynthesis</keyword>
<evidence type="ECO:0000256" key="8">
    <source>
        <dbReference type="ARBA" id="ARBA00022605"/>
    </source>
</evidence>
<dbReference type="FunFam" id="3.40.640.10:FF:000004">
    <property type="entry name" value="Acetylornithine aminotransferase"/>
    <property type="match status" value="1"/>
</dbReference>
<dbReference type="InterPro" id="IPR004636">
    <property type="entry name" value="AcOrn/SuccOrn_fam"/>
</dbReference>
<dbReference type="GO" id="GO:0030170">
    <property type="term" value="F:pyridoxal phosphate binding"/>
    <property type="evidence" value="ECO:0007669"/>
    <property type="project" value="InterPro"/>
</dbReference>
<dbReference type="EMBL" id="CP059250">
    <property type="protein sequence ID" value="QLL33127.1"/>
    <property type="molecule type" value="Genomic_DNA"/>
</dbReference>
<keyword evidence="9" id="KW-0808">Transferase</keyword>
<dbReference type="Gene3D" id="3.40.640.10">
    <property type="entry name" value="Type I PLP-dependent aspartate aminotransferase-like (Major domain)"/>
    <property type="match status" value="1"/>
</dbReference>
<dbReference type="RefSeq" id="XP_037139801.1">
    <property type="nucleotide sequence ID" value="XM_037283905.1"/>
</dbReference>
<evidence type="ECO:0000256" key="2">
    <source>
        <dbReference type="ARBA" id="ARBA00004173"/>
    </source>
</evidence>
<keyword evidence="13" id="KW-1185">Reference proteome</keyword>
<dbReference type="Gene3D" id="3.90.1150.10">
    <property type="entry name" value="Aspartate Aminotransferase, domain 1"/>
    <property type="match status" value="1"/>
</dbReference>
<name>A0A7G3ZHZ1_9SACH</name>
<dbReference type="EC" id="2.6.1.11" evidence="5"/>
<dbReference type="GO" id="GO:0006526">
    <property type="term" value="P:L-arginine biosynthetic process"/>
    <property type="evidence" value="ECO:0007669"/>
    <property type="project" value="UniProtKB-UniPathway"/>
</dbReference>
<evidence type="ECO:0000256" key="7">
    <source>
        <dbReference type="ARBA" id="ARBA00022576"/>
    </source>
</evidence>
<dbReference type="CDD" id="cd00610">
    <property type="entry name" value="OAT_like"/>
    <property type="match status" value="1"/>
</dbReference>
<dbReference type="PANTHER" id="PTHR11986">
    <property type="entry name" value="AMINOTRANSFERASE CLASS III"/>
    <property type="match status" value="1"/>
</dbReference>
<dbReference type="NCBIfam" id="NF002325">
    <property type="entry name" value="PRK01278.1"/>
    <property type="match status" value="1"/>
</dbReference>
<keyword evidence="7" id="KW-0032">Aminotransferase</keyword>
<dbReference type="Pfam" id="PF00202">
    <property type="entry name" value="Aminotran_3"/>
    <property type="match status" value="1"/>
</dbReference>
<keyword evidence="10 11" id="KW-0663">Pyridoxal phosphate</keyword>
<evidence type="ECO:0000313" key="13">
    <source>
        <dbReference type="Proteomes" id="UP000515788"/>
    </source>
</evidence>
<dbReference type="KEGG" id="tgb:HG536_0E00370"/>
<dbReference type="GeneID" id="59326323"/>
<comment type="cofactor">
    <cofactor evidence="1">
        <name>pyridoxal 5'-phosphate</name>
        <dbReference type="ChEBI" id="CHEBI:597326"/>
    </cofactor>
</comment>
<evidence type="ECO:0000256" key="10">
    <source>
        <dbReference type="ARBA" id="ARBA00022898"/>
    </source>
</evidence>
<dbReference type="InterPro" id="IPR005814">
    <property type="entry name" value="Aminotrans_3"/>
</dbReference>
<proteinExistence type="inferred from homology"/>